<proteinExistence type="predicted"/>
<evidence type="ECO:0000313" key="1">
    <source>
        <dbReference type="EMBL" id="KAK2943159.1"/>
    </source>
</evidence>
<dbReference type="EMBL" id="JARBJD010000359">
    <property type="protein sequence ID" value="KAK2943159.1"/>
    <property type="molecule type" value="Genomic_DNA"/>
</dbReference>
<name>A0ABQ9WUJ7_9EUKA</name>
<sequence>MEDLRNVPMSSPPLQDLYNLLLLMVPLVSSIQPTTNHAAHILQVMREFEVSLTPQSQLPLYPAVILHV</sequence>
<gene>
    <name evidence="1" type="ORF">BLNAU_21927</name>
</gene>
<dbReference type="Proteomes" id="UP001281761">
    <property type="component" value="Unassembled WGS sequence"/>
</dbReference>
<keyword evidence="2" id="KW-1185">Reference proteome</keyword>
<organism evidence="1 2">
    <name type="scientific">Blattamonas nauphoetae</name>
    <dbReference type="NCBI Taxonomy" id="2049346"/>
    <lineage>
        <taxon>Eukaryota</taxon>
        <taxon>Metamonada</taxon>
        <taxon>Preaxostyla</taxon>
        <taxon>Oxymonadida</taxon>
        <taxon>Blattamonas</taxon>
    </lineage>
</organism>
<reference evidence="1 2" key="1">
    <citation type="journal article" date="2022" name="bioRxiv">
        <title>Genomics of Preaxostyla Flagellates Illuminates Evolutionary Transitions and the Path Towards Mitochondrial Loss.</title>
        <authorList>
            <person name="Novak L.V.F."/>
            <person name="Treitli S.C."/>
            <person name="Pyrih J."/>
            <person name="Halakuc P."/>
            <person name="Pipaliya S.V."/>
            <person name="Vacek V."/>
            <person name="Brzon O."/>
            <person name="Soukal P."/>
            <person name="Eme L."/>
            <person name="Dacks J.B."/>
            <person name="Karnkowska A."/>
            <person name="Elias M."/>
            <person name="Hampl V."/>
        </authorList>
    </citation>
    <scope>NUCLEOTIDE SEQUENCE [LARGE SCALE GENOMIC DNA]</scope>
    <source>
        <strain evidence="1">NAU3</strain>
        <tissue evidence="1">Gut</tissue>
    </source>
</reference>
<protein>
    <submittedName>
        <fullName evidence="1">Uncharacterized protein</fullName>
    </submittedName>
</protein>
<comment type="caution">
    <text evidence="1">The sequence shown here is derived from an EMBL/GenBank/DDBJ whole genome shotgun (WGS) entry which is preliminary data.</text>
</comment>
<evidence type="ECO:0000313" key="2">
    <source>
        <dbReference type="Proteomes" id="UP001281761"/>
    </source>
</evidence>
<accession>A0ABQ9WUJ7</accession>